<evidence type="ECO:0000313" key="2">
    <source>
        <dbReference type="EnsemblMetazoa" id="XP_038069219.1"/>
    </source>
</evidence>
<protein>
    <recommendedName>
        <fullName evidence="1">Farnesoic acid O-methyl transferase domain-containing protein</fullName>
    </recommendedName>
</protein>
<feature type="domain" description="Farnesoic acid O-methyl transferase" evidence="1">
    <location>
        <begin position="140"/>
        <end position="266"/>
    </location>
</feature>
<keyword evidence="3" id="KW-1185">Reference proteome</keyword>
<dbReference type="OrthoDB" id="2142040at2759"/>
<dbReference type="InterPro" id="IPR022041">
    <property type="entry name" value="Methyltransf_FA"/>
</dbReference>
<proteinExistence type="predicted"/>
<organism evidence="2 3">
    <name type="scientific">Patiria miniata</name>
    <name type="common">Bat star</name>
    <name type="synonym">Asterina miniata</name>
    <dbReference type="NCBI Taxonomy" id="46514"/>
    <lineage>
        <taxon>Eukaryota</taxon>
        <taxon>Metazoa</taxon>
        <taxon>Echinodermata</taxon>
        <taxon>Eleutherozoa</taxon>
        <taxon>Asterozoa</taxon>
        <taxon>Asteroidea</taxon>
        <taxon>Valvatacea</taxon>
        <taxon>Valvatida</taxon>
        <taxon>Asterinidae</taxon>
        <taxon>Patiria</taxon>
    </lineage>
</organism>
<dbReference type="Proteomes" id="UP000887568">
    <property type="component" value="Unplaced"/>
</dbReference>
<reference evidence="2" key="1">
    <citation type="submission" date="2022-11" db="UniProtKB">
        <authorList>
            <consortium name="EnsemblMetazoa"/>
        </authorList>
    </citation>
    <scope>IDENTIFICATION</scope>
</reference>
<sequence>MFRNPPISSWYLLYSTSILRLLKTYVIVVMLTDGCSSQQLEESTPPPEFQEPGCEFQGVFYDVGSLVEGYDPCREQCECRLQDGESVGGQPDIVCPVARVCQNRPDECPVGASTLWTFCKCPFCYKDPLIIHTYTTPPTYNYQYHPVALATHRITVHIEATNDAYLAFSAEPRDLPNMYEIVLGGWQNKYSVLRRCKQCRVLAWATTNDILPNKNAQSFWVRFDEGVVAVGLTGFPSFLQYHDPDPLPVRYVGFATRLGSAGNFRLFDLDAIEHITVNFEPSGDFTGCMAAVSVDTTPLIAMSEPMPSNFVFLYVSSDTDVVISISNDKDPSVSESYRIIIGHGTGVRSSILKCGAGDQPRCDEVFFAETFEVLGQDRLYGFWLDVGGSTEGAISFGREGHPAFLSFHPEINLLQEIFYLAFSVRSVGSAKIIVC</sequence>
<evidence type="ECO:0000313" key="3">
    <source>
        <dbReference type="Proteomes" id="UP000887568"/>
    </source>
</evidence>
<dbReference type="RefSeq" id="XP_038069219.1">
    <property type="nucleotide sequence ID" value="XM_038213291.1"/>
</dbReference>
<dbReference type="EnsemblMetazoa" id="XM_038213291.1">
    <property type="protein sequence ID" value="XP_038069219.1"/>
    <property type="gene ID" value="LOC119738404"/>
</dbReference>
<dbReference type="PANTHER" id="PTHR36695">
    <property type="entry name" value="AGAP008648-PA"/>
    <property type="match status" value="1"/>
</dbReference>
<feature type="domain" description="Farnesoic acid O-methyl transferase" evidence="1">
    <location>
        <begin position="311"/>
        <end position="409"/>
    </location>
</feature>
<accession>A0A914B0B8</accession>
<dbReference type="GeneID" id="119738404"/>
<dbReference type="PANTHER" id="PTHR36695:SF12">
    <property type="entry name" value="AGAP008648-PA"/>
    <property type="match status" value="1"/>
</dbReference>
<evidence type="ECO:0000259" key="1">
    <source>
        <dbReference type="Pfam" id="PF12248"/>
    </source>
</evidence>
<dbReference type="OMA" id="RRCKQCR"/>
<name>A0A914B0B8_PATMI</name>
<dbReference type="Pfam" id="PF12248">
    <property type="entry name" value="Methyltransf_FA"/>
    <property type="match status" value="2"/>
</dbReference>
<dbReference type="AlphaFoldDB" id="A0A914B0B8"/>